<dbReference type="Proteomes" id="UP001057402">
    <property type="component" value="Chromosome 1"/>
</dbReference>
<protein>
    <submittedName>
        <fullName evidence="1">Uncharacterized protein</fullName>
    </submittedName>
</protein>
<evidence type="ECO:0000313" key="2">
    <source>
        <dbReference type="Proteomes" id="UP001057402"/>
    </source>
</evidence>
<proteinExistence type="predicted"/>
<accession>A0ACB9SAW4</accession>
<reference evidence="2" key="1">
    <citation type="journal article" date="2023" name="Front. Plant Sci.">
        <title>Chromosomal-level genome assembly of Melastoma candidum provides insights into trichome evolution.</title>
        <authorList>
            <person name="Zhong Y."/>
            <person name="Wu W."/>
            <person name="Sun C."/>
            <person name="Zou P."/>
            <person name="Liu Y."/>
            <person name="Dai S."/>
            <person name="Zhou R."/>
        </authorList>
    </citation>
    <scope>NUCLEOTIDE SEQUENCE [LARGE SCALE GENOMIC DNA]</scope>
</reference>
<organism evidence="1 2">
    <name type="scientific">Melastoma candidum</name>
    <dbReference type="NCBI Taxonomy" id="119954"/>
    <lineage>
        <taxon>Eukaryota</taxon>
        <taxon>Viridiplantae</taxon>
        <taxon>Streptophyta</taxon>
        <taxon>Embryophyta</taxon>
        <taxon>Tracheophyta</taxon>
        <taxon>Spermatophyta</taxon>
        <taxon>Magnoliopsida</taxon>
        <taxon>eudicotyledons</taxon>
        <taxon>Gunneridae</taxon>
        <taxon>Pentapetalae</taxon>
        <taxon>rosids</taxon>
        <taxon>malvids</taxon>
        <taxon>Myrtales</taxon>
        <taxon>Melastomataceae</taxon>
        <taxon>Melastomatoideae</taxon>
        <taxon>Melastomateae</taxon>
        <taxon>Melastoma</taxon>
    </lineage>
</organism>
<keyword evidence="2" id="KW-1185">Reference proteome</keyword>
<evidence type="ECO:0000313" key="1">
    <source>
        <dbReference type="EMBL" id="KAI4387656.1"/>
    </source>
</evidence>
<gene>
    <name evidence="1" type="ORF">MLD38_000073</name>
</gene>
<comment type="caution">
    <text evidence="1">The sequence shown here is derived from an EMBL/GenBank/DDBJ whole genome shotgun (WGS) entry which is preliminary data.</text>
</comment>
<dbReference type="EMBL" id="CM042880">
    <property type="protein sequence ID" value="KAI4387656.1"/>
    <property type="molecule type" value="Genomic_DNA"/>
</dbReference>
<sequence length="278" mass="30597">MGKKLDMLLGKTNKYSSKVRALAKLALSRIPVLKKQHQSRLSQERSDVAELLRLGYHDRALLRVELVMRDQSILDALAMIEGYCKVLVERAMLIEKHEKECPQELKEVVSSLIFAASRCGELPELHEIRGVATKLYGKEFTAQAVKLCSGCGVNPMIMRRLSMRARSLESRMEVLGEIASQNGITLQSANTNKETHPVAEHEEQPELKSDINHLGDDDMPLPAQSSRDTESSPEVTDSGMAYQDAVVAAQDAFLSAAVAAAAARAALELSRMDIALTL</sequence>
<name>A0ACB9SAW4_9MYRT</name>